<dbReference type="EMBL" id="VNIM01000029">
    <property type="protein sequence ID" value="TVV74702.1"/>
    <property type="molecule type" value="Genomic_DNA"/>
</dbReference>
<evidence type="ECO:0000256" key="2">
    <source>
        <dbReference type="SAM" id="MobiDB-lite"/>
    </source>
</evidence>
<name>A0A558R5V8_9SPHN</name>
<reference evidence="3 4" key="1">
    <citation type="submission" date="2019-07" db="EMBL/GenBank/DDBJ databases">
        <title>Sphingomonas solaris sp. nov., isolated from a solar panel from Boston, Massachusetts.</title>
        <authorList>
            <person name="Tanner K."/>
            <person name="Pascual J."/>
            <person name="Mancuso C."/>
            <person name="Pereto J."/>
            <person name="Khalil A."/>
            <person name="Vilanova C."/>
        </authorList>
    </citation>
    <scope>NUCLEOTIDE SEQUENCE [LARGE SCALE GENOMIC DNA]</scope>
    <source>
        <strain evidence="3 4">R4DWN</strain>
    </source>
</reference>
<accession>A0A558R5V8</accession>
<evidence type="ECO:0000313" key="3">
    <source>
        <dbReference type="EMBL" id="TVV74702.1"/>
    </source>
</evidence>
<keyword evidence="1" id="KW-0175">Coiled coil</keyword>
<dbReference type="RefSeq" id="WP_145150306.1">
    <property type="nucleotide sequence ID" value="NZ_VNIM01000029.1"/>
</dbReference>
<proteinExistence type="predicted"/>
<feature type="coiled-coil region" evidence="1">
    <location>
        <begin position="140"/>
        <end position="167"/>
    </location>
</feature>
<evidence type="ECO:0000313" key="4">
    <source>
        <dbReference type="Proteomes" id="UP000318681"/>
    </source>
</evidence>
<organism evidence="3 4">
    <name type="scientific">Alterirhizorhabdus solaris</name>
    <dbReference type="NCBI Taxonomy" id="2529389"/>
    <lineage>
        <taxon>Bacteria</taxon>
        <taxon>Pseudomonadati</taxon>
        <taxon>Pseudomonadota</taxon>
        <taxon>Alphaproteobacteria</taxon>
        <taxon>Sphingomonadales</taxon>
        <taxon>Rhizorhabdaceae</taxon>
        <taxon>Alterirhizorhabdus</taxon>
    </lineage>
</organism>
<protein>
    <submittedName>
        <fullName evidence="3">Uncharacterized protein</fullName>
    </submittedName>
</protein>
<gene>
    <name evidence="3" type="ORF">FOY91_09045</name>
</gene>
<feature type="region of interest" description="Disordered" evidence="2">
    <location>
        <begin position="100"/>
        <end position="126"/>
    </location>
</feature>
<dbReference type="OrthoDB" id="7575527at2"/>
<sequence length="288" mass="31858">MKVYPSEDEVQRLLEELRSRLGIPLVTDLEQAAGNQLSAVLEDALSILNRVGDIDERQTAVNDLLLQLIPHTIDASLWADLAVGRNVDLPAITQYGPIEERLKPSSPRGAAGSRGNDYGRVHGKGTQEPSAFLKRQHTFLQSREKRVADLEAQLAEAKQDRDAVADGLKLYALTLFLTAIRKSVAPKFAMAAGWTVLDAISGPTGNEKGKDDEARQKQQQVDTQLILVTLHALRDEADFKKVLKRVLLQTCLEYRGAAHAKGREPWEGPFDYDRILAGLGWPEDSEAF</sequence>
<evidence type="ECO:0000256" key="1">
    <source>
        <dbReference type="SAM" id="Coils"/>
    </source>
</evidence>
<dbReference type="Proteomes" id="UP000318681">
    <property type="component" value="Unassembled WGS sequence"/>
</dbReference>
<comment type="caution">
    <text evidence="3">The sequence shown here is derived from an EMBL/GenBank/DDBJ whole genome shotgun (WGS) entry which is preliminary data.</text>
</comment>
<dbReference type="AlphaFoldDB" id="A0A558R5V8"/>
<keyword evidence="4" id="KW-1185">Reference proteome</keyword>